<accession>A0AAD2K1I3</accession>
<name>A0AAD2K1I3_9AGAR</name>
<organism evidence="2 3">
    <name type="scientific">Mycena citricolor</name>
    <dbReference type="NCBI Taxonomy" id="2018698"/>
    <lineage>
        <taxon>Eukaryota</taxon>
        <taxon>Fungi</taxon>
        <taxon>Dikarya</taxon>
        <taxon>Basidiomycota</taxon>
        <taxon>Agaricomycotina</taxon>
        <taxon>Agaricomycetes</taxon>
        <taxon>Agaricomycetidae</taxon>
        <taxon>Agaricales</taxon>
        <taxon>Marasmiineae</taxon>
        <taxon>Mycenaceae</taxon>
        <taxon>Mycena</taxon>
    </lineage>
</organism>
<dbReference type="AlphaFoldDB" id="A0AAD2K1I3"/>
<evidence type="ECO:0000313" key="3">
    <source>
        <dbReference type="Proteomes" id="UP001295794"/>
    </source>
</evidence>
<comment type="caution">
    <text evidence="2">The sequence shown here is derived from an EMBL/GenBank/DDBJ whole genome shotgun (WGS) entry which is preliminary data.</text>
</comment>
<dbReference type="EMBL" id="CAVNYO010000122">
    <property type="protein sequence ID" value="CAK5267421.1"/>
    <property type="molecule type" value="Genomic_DNA"/>
</dbReference>
<proteinExistence type="predicted"/>
<protein>
    <submittedName>
        <fullName evidence="2">Uncharacterized protein</fullName>
    </submittedName>
</protein>
<sequence length="108" mass="11967">NTPLILFQIGRLSSQRNTLTVGGVLRRTGDNWTLQWSLRFLRTRAGSAAVPTHSQVEHRSVFSVARFDGDPRGRERTEQPGSRAIIWLESTSVSLATLPRKIPGTGRG</sequence>
<reference evidence="2" key="1">
    <citation type="submission" date="2023-11" db="EMBL/GenBank/DDBJ databases">
        <authorList>
            <person name="De Vega J J."/>
            <person name="De Vega J J."/>
        </authorList>
    </citation>
    <scope>NUCLEOTIDE SEQUENCE</scope>
</reference>
<keyword evidence="3" id="KW-1185">Reference proteome</keyword>
<evidence type="ECO:0000313" key="1">
    <source>
        <dbReference type="EMBL" id="CAK5267421.1"/>
    </source>
</evidence>
<gene>
    <name evidence="2" type="ORF">MYCIT1_LOCUS20418</name>
    <name evidence="1" type="ORF">MYCIT1_LOCUS9911</name>
</gene>
<evidence type="ECO:0000313" key="2">
    <source>
        <dbReference type="EMBL" id="CAK5273745.1"/>
    </source>
</evidence>
<dbReference type="Proteomes" id="UP001295794">
    <property type="component" value="Unassembled WGS sequence"/>
</dbReference>
<feature type="non-terminal residue" evidence="2">
    <location>
        <position position="1"/>
    </location>
</feature>
<dbReference type="EMBL" id="CAVNYO010000399">
    <property type="protein sequence ID" value="CAK5273745.1"/>
    <property type="molecule type" value="Genomic_DNA"/>
</dbReference>